<dbReference type="InterPro" id="IPR017937">
    <property type="entry name" value="Thioredoxin_CS"/>
</dbReference>
<evidence type="ECO:0000256" key="2">
    <source>
        <dbReference type="ARBA" id="ARBA00007758"/>
    </source>
</evidence>
<dbReference type="InterPro" id="IPR036249">
    <property type="entry name" value="Thioredoxin-like_sf"/>
</dbReference>
<accession>A0A3N1NUN6</accession>
<dbReference type="GO" id="GO:0030288">
    <property type="term" value="C:outer membrane-bounded periplasmic space"/>
    <property type="evidence" value="ECO:0007669"/>
    <property type="project" value="InterPro"/>
</dbReference>
<comment type="subcellular location">
    <subcellularLocation>
        <location evidence="1">Cell inner membrane</location>
        <topology evidence="1">Single-pass membrane protein</topology>
        <orientation evidence="1">Periplasmic side</orientation>
    </subcellularLocation>
</comment>
<dbReference type="GO" id="GO:0017004">
    <property type="term" value="P:cytochrome complex assembly"/>
    <property type="evidence" value="ECO:0007669"/>
    <property type="project" value="UniProtKB-KW"/>
</dbReference>
<keyword evidence="4" id="KW-0201">Cytochrome c-type biogenesis</keyword>
<keyword evidence="5" id="KW-1015">Disulfide bond</keyword>
<dbReference type="Pfam" id="PF08534">
    <property type="entry name" value="Redoxin"/>
    <property type="match status" value="1"/>
</dbReference>
<dbReference type="PROSITE" id="PS51352">
    <property type="entry name" value="THIOREDOXIN_2"/>
    <property type="match status" value="1"/>
</dbReference>
<dbReference type="InterPro" id="IPR050553">
    <property type="entry name" value="Thioredoxin_ResA/DsbE_sf"/>
</dbReference>
<dbReference type="PROSITE" id="PS00194">
    <property type="entry name" value="THIOREDOXIN_1"/>
    <property type="match status" value="1"/>
</dbReference>
<name>A0A3N1NUN6_9GAMM</name>
<organism evidence="9 10">
    <name type="scientific">Gallaecimonas pentaromativorans</name>
    <dbReference type="NCBI Taxonomy" id="584787"/>
    <lineage>
        <taxon>Bacteria</taxon>
        <taxon>Pseudomonadati</taxon>
        <taxon>Pseudomonadota</taxon>
        <taxon>Gammaproteobacteria</taxon>
        <taxon>Enterobacterales</taxon>
        <taxon>Gallaecimonadaceae</taxon>
        <taxon>Gallaecimonas</taxon>
    </lineage>
</organism>
<dbReference type="InterPro" id="IPR013766">
    <property type="entry name" value="Thioredoxin_domain"/>
</dbReference>
<evidence type="ECO:0000313" key="9">
    <source>
        <dbReference type="EMBL" id="ROQ22552.1"/>
    </source>
</evidence>
<evidence type="ECO:0000259" key="8">
    <source>
        <dbReference type="PROSITE" id="PS51352"/>
    </source>
</evidence>
<proteinExistence type="inferred from homology"/>
<dbReference type="PANTHER" id="PTHR42852">
    <property type="entry name" value="THIOL:DISULFIDE INTERCHANGE PROTEIN DSBE"/>
    <property type="match status" value="1"/>
</dbReference>
<evidence type="ECO:0000313" key="10">
    <source>
        <dbReference type="Proteomes" id="UP000268033"/>
    </source>
</evidence>
<dbReference type="AlphaFoldDB" id="A0A3N1NUN6"/>
<evidence type="ECO:0000256" key="1">
    <source>
        <dbReference type="ARBA" id="ARBA00004383"/>
    </source>
</evidence>
<evidence type="ECO:0000256" key="6">
    <source>
        <dbReference type="ARBA" id="ARBA00023284"/>
    </source>
</evidence>
<dbReference type="GO" id="GO:0005886">
    <property type="term" value="C:plasma membrane"/>
    <property type="evidence" value="ECO:0007669"/>
    <property type="project" value="UniProtKB-SubCell"/>
</dbReference>
<dbReference type="NCBIfam" id="TIGR00385">
    <property type="entry name" value="dsbE"/>
    <property type="match status" value="1"/>
</dbReference>
<evidence type="ECO:0000256" key="3">
    <source>
        <dbReference type="ARBA" id="ARBA00013827"/>
    </source>
</evidence>
<dbReference type="InterPro" id="IPR004799">
    <property type="entry name" value="Periplasmic_diS_OxRdtase_DsbE"/>
</dbReference>
<comment type="caution">
    <text evidence="9">The sequence shown here is derived from an EMBL/GenBank/DDBJ whole genome shotgun (WGS) entry which is preliminary data.</text>
</comment>
<evidence type="ECO:0000256" key="5">
    <source>
        <dbReference type="ARBA" id="ARBA00023157"/>
    </source>
</evidence>
<feature type="domain" description="Thioredoxin" evidence="8">
    <location>
        <begin position="34"/>
        <end position="172"/>
    </location>
</feature>
<dbReference type="GO" id="GO:0015036">
    <property type="term" value="F:disulfide oxidoreductase activity"/>
    <property type="evidence" value="ECO:0007669"/>
    <property type="project" value="InterPro"/>
</dbReference>
<reference evidence="9 10" key="1">
    <citation type="submission" date="2018-11" db="EMBL/GenBank/DDBJ databases">
        <title>Genomic Encyclopedia of Type Strains, Phase IV (KMG-IV): sequencing the most valuable type-strain genomes for metagenomic binning, comparative biology and taxonomic classification.</title>
        <authorList>
            <person name="Goeker M."/>
        </authorList>
    </citation>
    <scope>NUCLEOTIDE SEQUENCE [LARGE SCALE GENOMIC DNA]</scope>
    <source>
        <strain evidence="9 10">DSM 21945</strain>
    </source>
</reference>
<dbReference type="OrthoDB" id="9799347at2"/>
<comment type="similarity">
    <text evidence="2">Belongs to the thioredoxin family. DsbE subfamily.</text>
</comment>
<evidence type="ECO:0000256" key="4">
    <source>
        <dbReference type="ARBA" id="ARBA00022748"/>
    </source>
</evidence>
<dbReference type="EMBL" id="RJUL01000009">
    <property type="protein sequence ID" value="ROQ22552.1"/>
    <property type="molecule type" value="Genomic_DNA"/>
</dbReference>
<keyword evidence="10" id="KW-1185">Reference proteome</keyword>
<sequence length="176" mass="20064">MKKLWLLLPLACFLVLAVFLYRGLYSNPRELNSVLVGKAVPDFQKVDLFDDNKHYDQKLLATGQPVLLNVWATWCPTCYAEHQFLNTLARQGVRIVGVNYKDERNAAVDWLSRLGNPYEEVLFDPKGQLGLDLGVYGAPETFLIDGQGVIRYRHVGDVNDRVWNQTLKPIYNGLKP</sequence>
<dbReference type="Proteomes" id="UP000268033">
    <property type="component" value="Unassembled WGS sequence"/>
</dbReference>
<dbReference type="RefSeq" id="WP_050660344.1">
    <property type="nucleotide sequence ID" value="NZ_JBLXEP010000011.1"/>
</dbReference>
<dbReference type="STRING" id="584787.GCA_001247655_01467"/>
<protein>
    <recommendedName>
        <fullName evidence="3">Thiol:disulfide interchange protein DsbE</fullName>
    </recommendedName>
    <alternativeName>
        <fullName evidence="7">Cytochrome c biogenesis protein CcmG</fullName>
    </alternativeName>
</protein>
<gene>
    <name evidence="9" type="ORF">EDC28_10938</name>
</gene>
<dbReference type="CDD" id="cd03010">
    <property type="entry name" value="TlpA_like_DsbE"/>
    <property type="match status" value="1"/>
</dbReference>
<dbReference type="SUPFAM" id="SSF52833">
    <property type="entry name" value="Thioredoxin-like"/>
    <property type="match status" value="1"/>
</dbReference>
<dbReference type="InterPro" id="IPR013740">
    <property type="entry name" value="Redoxin"/>
</dbReference>
<evidence type="ECO:0000256" key="7">
    <source>
        <dbReference type="ARBA" id="ARBA00032826"/>
    </source>
</evidence>
<dbReference type="Gene3D" id="3.40.30.10">
    <property type="entry name" value="Glutaredoxin"/>
    <property type="match status" value="1"/>
</dbReference>
<dbReference type="PANTHER" id="PTHR42852:SF6">
    <property type="entry name" value="THIOL:DISULFIDE INTERCHANGE PROTEIN DSBE"/>
    <property type="match status" value="1"/>
</dbReference>
<keyword evidence="6" id="KW-0676">Redox-active center</keyword>